<feature type="compositionally biased region" description="Basic and acidic residues" evidence="5">
    <location>
        <begin position="58"/>
        <end position="74"/>
    </location>
</feature>
<gene>
    <name evidence="7" type="ORF">Sjap_022868</name>
</gene>
<name>A0AAP0EPQ3_9MAGN</name>
<feature type="domain" description="C3H1-type" evidence="6">
    <location>
        <begin position="302"/>
        <end position="329"/>
    </location>
</feature>
<dbReference type="InterPro" id="IPR052650">
    <property type="entry name" value="Zinc_finger_CCCH"/>
</dbReference>
<feature type="compositionally biased region" description="Polar residues" evidence="5">
    <location>
        <begin position="403"/>
        <end position="416"/>
    </location>
</feature>
<dbReference type="Gene3D" id="3.30.1370.210">
    <property type="match status" value="1"/>
</dbReference>
<feature type="region of interest" description="Disordered" evidence="5">
    <location>
        <begin position="187"/>
        <end position="241"/>
    </location>
</feature>
<feature type="region of interest" description="Disordered" evidence="5">
    <location>
        <begin position="335"/>
        <end position="430"/>
    </location>
</feature>
<accession>A0AAP0EPQ3</accession>
<evidence type="ECO:0000259" key="6">
    <source>
        <dbReference type="PROSITE" id="PS50103"/>
    </source>
</evidence>
<reference evidence="7 8" key="1">
    <citation type="submission" date="2024-01" db="EMBL/GenBank/DDBJ databases">
        <title>Genome assemblies of Stephania.</title>
        <authorList>
            <person name="Yang L."/>
        </authorList>
    </citation>
    <scope>NUCLEOTIDE SEQUENCE [LARGE SCALE GENOMIC DNA]</scope>
    <source>
        <strain evidence="7">QJT</strain>
        <tissue evidence="7">Leaf</tissue>
    </source>
</reference>
<dbReference type="AlphaFoldDB" id="A0AAP0EPQ3"/>
<feature type="region of interest" description="Disordered" evidence="5">
    <location>
        <begin position="508"/>
        <end position="547"/>
    </location>
</feature>
<feature type="compositionally biased region" description="Basic and acidic residues" evidence="5">
    <location>
        <begin position="417"/>
        <end position="430"/>
    </location>
</feature>
<evidence type="ECO:0000256" key="1">
    <source>
        <dbReference type="ARBA" id="ARBA00022723"/>
    </source>
</evidence>
<dbReference type="PANTHER" id="PTHR36886">
    <property type="entry name" value="PROTEIN FRIGIDA-ESSENTIAL 1"/>
    <property type="match status" value="1"/>
</dbReference>
<feature type="compositionally biased region" description="Basic and acidic residues" evidence="5">
    <location>
        <begin position="526"/>
        <end position="535"/>
    </location>
</feature>
<dbReference type="SMART" id="SM00356">
    <property type="entry name" value="ZnF_C3H1"/>
    <property type="match status" value="3"/>
</dbReference>
<dbReference type="InterPro" id="IPR000571">
    <property type="entry name" value="Znf_CCCH"/>
</dbReference>
<feature type="domain" description="C3H1-type" evidence="6">
    <location>
        <begin position="244"/>
        <end position="271"/>
    </location>
</feature>
<comment type="caution">
    <text evidence="7">The sequence shown here is derived from an EMBL/GenBank/DDBJ whole genome shotgun (WGS) entry which is preliminary data.</text>
</comment>
<feature type="compositionally biased region" description="Basic and acidic residues" evidence="5">
    <location>
        <begin position="1"/>
        <end position="29"/>
    </location>
</feature>
<organism evidence="7 8">
    <name type="scientific">Stephania japonica</name>
    <dbReference type="NCBI Taxonomy" id="461633"/>
    <lineage>
        <taxon>Eukaryota</taxon>
        <taxon>Viridiplantae</taxon>
        <taxon>Streptophyta</taxon>
        <taxon>Embryophyta</taxon>
        <taxon>Tracheophyta</taxon>
        <taxon>Spermatophyta</taxon>
        <taxon>Magnoliopsida</taxon>
        <taxon>Ranunculales</taxon>
        <taxon>Menispermaceae</taxon>
        <taxon>Menispermoideae</taxon>
        <taxon>Cissampelideae</taxon>
        <taxon>Stephania</taxon>
    </lineage>
</organism>
<protein>
    <recommendedName>
        <fullName evidence="6">C3H1-type domain-containing protein</fullName>
    </recommendedName>
</protein>
<evidence type="ECO:0000313" key="7">
    <source>
        <dbReference type="EMBL" id="KAK9097371.1"/>
    </source>
</evidence>
<feature type="region of interest" description="Disordered" evidence="5">
    <location>
        <begin position="1"/>
        <end position="84"/>
    </location>
</feature>
<keyword evidence="3 4" id="KW-0862">Zinc</keyword>
<feature type="compositionally biased region" description="Basic and acidic residues" evidence="5">
    <location>
        <begin position="335"/>
        <end position="364"/>
    </location>
</feature>
<feature type="region of interest" description="Disordered" evidence="5">
    <location>
        <begin position="96"/>
        <end position="150"/>
    </location>
</feature>
<evidence type="ECO:0000256" key="2">
    <source>
        <dbReference type="ARBA" id="ARBA00022771"/>
    </source>
</evidence>
<keyword evidence="1 4" id="KW-0479">Metal-binding</keyword>
<feature type="compositionally biased region" description="Basic and acidic residues" evidence="5">
    <location>
        <begin position="140"/>
        <end position="150"/>
    </location>
</feature>
<feature type="compositionally biased region" description="Basic and acidic residues" evidence="5">
    <location>
        <begin position="225"/>
        <end position="240"/>
    </location>
</feature>
<feature type="compositionally biased region" description="Acidic residues" evidence="5">
    <location>
        <begin position="903"/>
        <end position="919"/>
    </location>
</feature>
<feature type="region of interest" description="Disordered" evidence="5">
    <location>
        <begin position="903"/>
        <end position="926"/>
    </location>
</feature>
<keyword evidence="8" id="KW-1185">Reference proteome</keyword>
<evidence type="ECO:0000256" key="3">
    <source>
        <dbReference type="ARBA" id="ARBA00022833"/>
    </source>
</evidence>
<dbReference type="GO" id="GO:0008270">
    <property type="term" value="F:zinc ion binding"/>
    <property type="evidence" value="ECO:0007669"/>
    <property type="project" value="UniProtKB-KW"/>
</dbReference>
<feature type="zinc finger region" description="C3H1-type" evidence="4">
    <location>
        <begin position="302"/>
        <end position="329"/>
    </location>
</feature>
<dbReference type="SUPFAM" id="SSF90229">
    <property type="entry name" value="CCCH zinc finger"/>
    <property type="match status" value="1"/>
</dbReference>
<dbReference type="Gene3D" id="4.10.1000.10">
    <property type="entry name" value="Zinc finger, CCCH-type"/>
    <property type="match status" value="1"/>
</dbReference>
<dbReference type="EMBL" id="JBBNAE010000009">
    <property type="protein sequence ID" value="KAK9097371.1"/>
    <property type="molecule type" value="Genomic_DNA"/>
</dbReference>
<dbReference type="PROSITE" id="PS50103">
    <property type="entry name" value="ZF_C3H1"/>
    <property type="match status" value="3"/>
</dbReference>
<evidence type="ECO:0000256" key="5">
    <source>
        <dbReference type="SAM" id="MobiDB-lite"/>
    </source>
</evidence>
<proteinExistence type="predicted"/>
<keyword evidence="2 4" id="KW-0863">Zinc-finger</keyword>
<evidence type="ECO:0000313" key="8">
    <source>
        <dbReference type="Proteomes" id="UP001417504"/>
    </source>
</evidence>
<dbReference type="PANTHER" id="PTHR36886:SF8">
    <property type="entry name" value="ZINC FINGER CCCH DOMAIN-CONTAINING PROTEIN 38"/>
    <property type="match status" value="1"/>
</dbReference>
<feature type="zinc finger region" description="C3H1-type" evidence="4">
    <location>
        <begin position="244"/>
        <end position="271"/>
    </location>
</feature>
<feature type="domain" description="C3H1-type" evidence="6">
    <location>
        <begin position="154"/>
        <end position="181"/>
    </location>
</feature>
<sequence>MSERVRRRTSKWDLKDDSEHFPVGTREDSLWTGRAGELIQDAVPSSEWHSSRATGANDPKRASWEPLPRNRGEPRSVNGRFDYNDGLRTGKAWDENQSYCTSMSPGLDGGRERNRSRSPRGGSGRLKRSGSRSPPYSYRGEYEGRNEMSRIESDASTPICKDFAAGRCRRGVHCRFLHHDNNNYEVRRQSGSSRGENWRNRHEREESFQFDSTEEQAGPSQNEIYGRRENPYEGNWEKHGGPRKISAERCNNFLKGKCFRGSSCRYVHDADIADDPGARERGHYRRDRSTSFGHENRREFDKINDIPCKYFTSGNCFRGTSCKFSHDVIAQDNLEGGKSRDERDHEMDVEKRSWHGSKWTDKAGDSSPGIAEGRSTQSILGNNVDKPDSLWGSRKWSDCPVDSDNSPQQTNGNSGRKSSDNAEGRSFESSKWVDEVVKSDVINLSKSRSDFDGERVGNKSENEPLGDRKWKQEIIDLELSDSPQQIIHIDDRVDGTVSDSTSSYYRWSHGLGAPNPSTGGPSWGDKPVDQDDKRPSQFFGANNGPNIGRLDLRDHGVLLNENNMLSAGTNSETLQTNQELQFLGSEISLRNERNIPTEGPGEQQHASTVAVKSTSTDADHVQLTSKHGNADGLCSKNGNVITGSIKQPTEIPFFANSLAAKVPLHGQSFSSKTRDEIQPLSSFIMNAIPSPSQTPRVQVFDLNEQVDPVRQPSSSPHHQTSLKEQMIKMKDMNDKKSSEVTSRQEISLSVVSSKLEAPMTNISASLAQIFGNGQQLPQLYATLNSIPTGLVPSNANSTGQVVPAVASTFANSNQVVESLKEYDPISDSIDMSKANVKFQPQEYIANPIEHQEASQPLTSLKLSSSAGAINGVDVSNSGSMETATNNESQATKLLEPVADVTADEPNLDDADADADAQNDEEGKRKKDVKGMRMFKFALVESVKEILKPKWKEGQMSKEAHKTIVKKVVDKVTSTFNGAHIPQTQEKIDHYLSYSKPKLMKLVQAYVEKYLKT</sequence>
<dbReference type="Pfam" id="PF00642">
    <property type="entry name" value="zf-CCCH"/>
    <property type="match status" value="1"/>
</dbReference>
<feature type="zinc finger region" description="C3H1-type" evidence="4">
    <location>
        <begin position="154"/>
        <end position="181"/>
    </location>
</feature>
<feature type="compositionally biased region" description="Basic and acidic residues" evidence="5">
    <location>
        <begin position="196"/>
        <end position="207"/>
    </location>
</feature>
<dbReference type="InterPro" id="IPR036855">
    <property type="entry name" value="Znf_CCCH_sf"/>
</dbReference>
<dbReference type="Proteomes" id="UP001417504">
    <property type="component" value="Unassembled WGS sequence"/>
</dbReference>
<evidence type="ECO:0000256" key="4">
    <source>
        <dbReference type="PROSITE-ProRule" id="PRU00723"/>
    </source>
</evidence>